<protein>
    <submittedName>
        <fullName evidence="3">Aldehyde dehydrogenase family protein</fullName>
    </submittedName>
</protein>
<dbReference type="InterPro" id="IPR016161">
    <property type="entry name" value="Ald_DH/histidinol_DH"/>
</dbReference>
<dbReference type="Proteomes" id="UP000306274">
    <property type="component" value="Unassembled WGS sequence"/>
</dbReference>
<sequence>MSQHTAASALDVLNPATAEVIATVPAASPADVDAAVARATAAQRPWAAAAP</sequence>
<organism evidence="3 4">
    <name type="scientific">Streptomyces rhizosphaericola</name>
    <dbReference type="NCBI Taxonomy" id="2564098"/>
    <lineage>
        <taxon>Bacteria</taxon>
        <taxon>Bacillati</taxon>
        <taxon>Actinomycetota</taxon>
        <taxon>Actinomycetes</taxon>
        <taxon>Kitasatosporales</taxon>
        <taxon>Streptomycetaceae</taxon>
        <taxon>Streptomyces</taxon>
    </lineage>
</organism>
<dbReference type="InterPro" id="IPR016162">
    <property type="entry name" value="Ald_DH_N"/>
</dbReference>
<keyword evidence="1" id="KW-0560">Oxidoreductase</keyword>
<comment type="caution">
    <text evidence="3">The sequence shown here is derived from an EMBL/GenBank/DDBJ whole genome shotgun (WGS) entry which is preliminary data.</text>
</comment>
<evidence type="ECO:0000313" key="4">
    <source>
        <dbReference type="Proteomes" id="UP000306274"/>
    </source>
</evidence>
<keyword evidence="4" id="KW-1185">Reference proteome</keyword>
<feature type="non-terminal residue" evidence="3">
    <location>
        <position position="51"/>
    </location>
</feature>
<dbReference type="SUPFAM" id="SSF53720">
    <property type="entry name" value="ALDH-like"/>
    <property type="match status" value="1"/>
</dbReference>
<dbReference type="EMBL" id="SRZK01000414">
    <property type="protein sequence ID" value="TGZ02973.1"/>
    <property type="molecule type" value="Genomic_DNA"/>
</dbReference>
<evidence type="ECO:0000313" key="3">
    <source>
        <dbReference type="EMBL" id="TGZ02973.1"/>
    </source>
</evidence>
<accession>A0ABY2P885</accession>
<dbReference type="InterPro" id="IPR015590">
    <property type="entry name" value="Aldehyde_DH_dom"/>
</dbReference>
<dbReference type="Pfam" id="PF00171">
    <property type="entry name" value="Aldedh"/>
    <property type="match status" value="1"/>
</dbReference>
<dbReference type="RefSeq" id="WP_136017365.1">
    <property type="nucleotide sequence ID" value="NZ_SRZK01000414.1"/>
</dbReference>
<dbReference type="Gene3D" id="3.40.605.10">
    <property type="entry name" value="Aldehyde Dehydrogenase, Chain A, domain 1"/>
    <property type="match status" value="1"/>
</dbReference>
<name>A0ABY2P885_9ACTN</name>
<gene>
    <name evidence="3" type="ORF">E5Z02_28270</name>
</gene>
<evidence type="ECO:0000259" key="2">
    <source>
        <dbReference type="Pfam" id="PF00171"/>
    </source>
</evidence>
<feature type="domain" description="Aldehyde dehydrogenase" evidence="2">
    <location>
        <begin position="8"/>
        <end position="49"/>
    </location>
</feature>
<proteinExistence type="predicted"/>
<reference evidence="3 4" key="1">
    <citation type="submission" date="2019-04" db="EMBL/GenBank/DDBJ databases">
        <title>Streptomyces rhizosphaericola sp. nov., an actinobacterium isolated from the wheat rhizosphere.</title>
        <authorList>
            <person name="Vargas Hoyos H.A."/>
            <person name="Santos S.N."/>
            <person name="Genuario D.B."/>
            <person name="Melo I.S."/>
            <person name="Da Silva L.J."/>
            <person name="Da Silva F.S.P."/>
            <person name="Zucchi T.D."/>
        </authorList>
    </citation>
    <scope>NUCLEOTIDE SEQUENCE [LARGE SCALE GENOMIC DNA]</scope>
    <source>
        <strain evidence="3 4">1AS2c</strain>
    </source>
</reference>
<evidence type="ECO:0000256" key="1">
    <source>
        <dbReference type="ARBA" id="ARBA00023002"/>
    </source>
</evidence>